<keyword evidence="2" id="KW-1003">Cell membrane</keyword>
<keyword evidence="10" id="KW-1185">Reference proteome</keyword>
<feature type="transmembrane region" description="Helical" evidence="6">
    <location>
        <begin position="335"/>
        <end position="362"/>
    </location>
</feature>
<evidence type="ECO:0000259" key="8">
    <source>
        <dbReference type="Pfam" id="PF12704"/>
    </source>
</evidence>
<feature type="transmembrane region" description="Helical" evidence="6">
    <location>
        <begin position="676"/>
        <end position="699"/>
    </location>
</feature>
<feature type="transmembrane region" description="Helical" evidence="6">
    <location>
        <begin position="288"/>
        <end position="310"/>
    </location>
</feature>
<accession>A0ABW6B1A7</accession>
<feature type="domain" description="ABC3 transporter permease C-terminal" evidence="7">
    <location>
        <begin position="679"/>
        <end position="788"/>
    </location>
</feature>
<protein>
    <submittedName>
        <fullName evidence="9">ABC transporter permease</fullName>
    </submittedName>
</protein>
<dbReference type="InterPro" id="IPR050250">
    <property type="entry name" value="Macrolide_Exporter_MacB"/>
</dbReference>
<keyword evidence="5 6" id="KW-0472">Membrane</keyword>
<evidence type="ECO:0000259" key="7">
    <source>
        <dbReference type="Pfam" id="PF02687"/>
    </source>
</evidence>
<evidence type="ECO:0000256" key="5">
    <source>
        <dbReference type="ARBA" id="ARBA00023136"/>
    </source>
</evidence>
<gene>
    <name evidence="9" type="ORF">ACFS6J_08695</name>
</gene>
<evidence type="ECO:0000256" key="4">
    <source>
        <dbReference type="ARBA" id="ARBA00022989"/>
    </source>
</evidence>
<dbReference type="InterPro" id="IPR025857">
    <property type="entry name" value="MacB_PCD"/>
</dbReference>
<feature type="transmembrane region" description="Helical" evidence="6">
    <location>
        <begin position="21"/>
        <end position="42"/>
    </location>
</feature>
<sequence length="799" mass="90653">MMLKNYIKIAWRNLIKNRLHTIINIVGLSIGLGVSLLISLWVQDELTFDRQHPNFQNIAQVMINTRQNGSLETSKTVAAPLAEVLRNDYRDIFKSVVLARQTGDHLLHYQDKMLRATGKFIEKEGTNILPLQMLSGEKDGLIKPNSIMLSQEMSQAIFGKTDPIGKALKVDEHMLVSVTGVYKDLPDNSTFKEVKYLIPWQLLTTIDKNYSKLEKSWEFNWFEIFVELNPQVSMANTSKKIENLQKNILKNNVSLFAYEPSLFLHPMEKWHLYGDWSEGKNAGGLIKFVWLFSIVGVFVLLLAVVNFINLSTAKAQKRAKEVGIRKAIGSSRKQLMLQFFCESILTTLLSYVLALLFTYFSLPLFNDLAQKSLYIPYTDLNFQLISIGFVLLIGLLAGTYPALLLSSFNTIGTLRGLFNTNKNPITPRRILVVIQFTIATVLSMGTIIIFQQIQYSKNRNVGYNQQDLISFRMNRFNGRNEAFRNELLQTGVLSDVAQTTSPATDSWSNASGFFWEGKNPTFKDNFSLVAISPEYGKTIGWKMIMGRDFSKDFLGDSSSIVLNEKAVRYMGIKNPIGKTVRWKDGTFNDATYKIIGVVKDLVTQSPYDPVHQTIYFMQPAANFLLARLKPGIDAQDALKKIKAVFNQHMPNQDFEFTFVKDDFAQKFSFEERVGKIASVLTLLTLLISCLGIFGLVAFMSEQRKKEVGIRKVLGASIRSLLQLLSIEFVKLVLIATLIAGPIAWWLMNKWLENFSLRITISGWTFVYTSLAILLIALFTIIFQTIKTSLENPVDSLRNE</sequence>
<reference evidence="10" key="1">
    <citation type="journal article" date="2019" name="Int. J. Syst. Evol. Microbiol.">
        <title>The Global Catalogue of Microorganisms (GCM) 10K type strain sequencing project: providing services to taxonomists for standard genome sequencing and annotation.</title>
        <authorList>
            <consortium name="The Broad Institute Genomics Platform"/>
            <consortium name="The Broad Institute Genome Sequencing Center for Infectious Disease"/>
            <person name="Wu L."/>
            <person name="Ma J."/>
        </authorList>
    </citation>
    <scope>NUCLEOTIDE SEQUENCE [LARGE SCALE GENOMIC DNA]</scope>
    <source>
        <strain evidence="10">KCTC 23098</strain>
    </source>
</reference>
<evidence type="ECO:0000313" key="10">
    <source>
        <dbReference type="Proteomes" id="UP001597560"/>
    </source>
</evidence>
<evidence type="ECO:0000256" key="1">
    <source>
        <dbReference type="ARBA" id="ARBA00004651"/>
    </source>
</evidence>
<feature type="transmembrane region" description="Helical" evidence="6">
    <location>
        <begin position="758"/>
        <end position="782"/>
    </location>
</feature>
<feature type="transmembrane region" description="Helical" evidence="6">
    <location>
        <begin position="720"/>
        <end position="746"/>
    </location>
</feature>
<dbReference type="PANTHER" id="PTHR30572">
    <property type="entry name" value="MEMBRANE COMPONENT OF TRANSPORTER-RELATED"/>
    <property type="match status" value="1"/>
</dbReference>
<dbReference type="EMBL" id="JBHUPA010000003">
    <property type="protein sequence ID" value="MFD2961861.1"/>
    <property type="molecule type" value="Genomic_DNA"/>
</dbReference>
<dbReference type="Pfam" id="PF12704">
    <property type="entry name" value="MacB_PCD"/>
    <property type="match status" value="2"/>
</dbReference>
<comment type="caution">
    <text evidence="9">The sequence shown here is derived from an EMBL/GenBank/DDBJ whole genome shotgun (WGS) entry which is preliminary data.</text>
</comment>
<name>A0ABW6B1A7_9SPHI</name>
<keyword evidence="3 6" id="KW-0812">Transmembrane</keyword>
<feature type="transmembrane region" description="Helical" evidence="6">
    <location>
        <begin position="430"/>
        <end position="450"/>
    </location>
</feature>
<evidence type="ECO:0000256" key="6">
    <source>
        <dbReference type="SAM" id="Phobius"/>
    </source>
</evidence>
<evidence type="ECO:0000313" key="9">
    <source>
        <dbReference type="EMBL" id="MFD2961861.1"/>
    </source>
</evidence>
<dbReference type="RefSeq" id="WP_377610156.1">
    <property type="nucleotide sequence ID" value="NZ_JBHUPA010000003.1"/>
</dbReference>
<feature type="domain" description="MacB-like periplasmic core" evidence="8">
    <location>
        <begin position="466"/>
        <end position="643"/>
    </location>
</feature>
<dbReference type="Proteomes" id="UP001597560">
    <property type="component" value="Unassembled WGS sequence"/>
</dbReference>
<dbReference type="PANTHER" id="PTHR30572:SF18">
    <property type="entry name" value="ABC-TYPE MACROLIDE FAMILY EXPORT SYSTEM PERMEASE COMPONENT 2"/>
    <property type="match status" value="1"/>
</dbReference>
<dbReference type="Pfam" id="PF02687">
    <property type="entry name" value="FtsX"/>
    <property type="match status" value="2"/>
</dbReference>
<feature type="domain" description="ABC3 transporter permease C-terminal" evidence="7">
    <location>
        <begin position="294"/>
        <end position="409"/>
    </location>
</feature>
<organism evidence="9 10">
    <name type="scientific">Olivibacter jilunii</name>
    <dbReference type="NCBI Taxonomy" id="985016"/>
    <lineage>
        <taxon>Bacteria</taxon>
        <taxon>Pseudomonadati</taxon>
        <taxon>Bacteroidota</taxon>
        <taxon>Sphingobacteriia</taxon>
        <taxon>Sphingobacteriales</taxon>
        <taxon>Sphingobacteriaceae</taxon>
        <taxon>Olivibacter</taxon>
    </lineage>
</organism>
<comment type="subcellular location">
    <subcellularLocation>
        <location evidence="1">Cell membrane</location>
        <topology evidence="1">Multi-pass membrane protein</topology>
    </subcellularLocation>
</comment>
<feature type="domain" description="MacB-like periplasmic core" evidence="8">
    <location>
        <begin position="21"/>
        <end position="243"/>
    </location>
</feature>
<dbReference type="InterPro" id="IPR003838">
    <property type="entry name" value="ABC3_permease_C"/>
</dbReference>
<feature type="transmembrane region" description="Helical" evidence="6">
    <location>
        <begin position="382"/>
        <end position="409"/>
    </location>
</feature>
<evidence type="ECO:0000256" key="2">
    <source>
        <dbReference type="ARBA" id="ARBA00022475"/>
    </source>
</evidence>
<proteinExistence type="predicted"/>
<evidence type="ECO:0000256" key="3">
    <source>
        <dbReference type="ARBA" id="ARBA00022692"/>
    </source>
</evidence>
<keyword evidence="4 6" id="KW-1133">Transmembrane helix</keyword>